<keyword evidence="11" id="KW-0408">Iron</keyword>
<comment type="similarity">
    <text evidence="11">Belongs to the iron/ascorbate-dependent oxidoreductase family.</text>
</comment>
<keyword evidence="11" id="KW-0479">Metal-binding</keyword>
<dbReference type="RefSeq" id="WP_123695177.1">
    <property type="nucleotide sequence ID" value="NZ_AP019700.1"/>
</dbReference>
<dbReference type="OrthoDB" id="21825at2"/>
<dbReference type="InterPro" id="IPR027443">
    <property type="entry name" value="IPNS-like_sf"/>
</dbReference>
<comment type="catalytic activity">
    <reaction evidence="10">
        <text>L-arginine + 2-oxoglutarate + O2 = guanidine + L-glutamate 5-semialdehyde + succinate + CO2</text>
        <dbReference type="Rhea" id="RHEA:31535"/>
        <dbReference type="ChEBI" id="CHEBI:15379"/>
        <dbReference type="ChEBI" id="CHEBI:16526"/>
        <dbReference type="ChEBI" id="CHEBI:16810"/>
        <dbReference type="ChEBI" id="CHEBI:30031"/>
        <dbReference type="ChEBI" id="CHEBI:30087"/>
        <dbReference type="ChEBI" id="CHEBI:32682"/>
        <dbReference type="ChEBI" id="CHEBI:58066"/>
        <dbReference type="EC" id="1.14.20.7"/>
    </reaction>
</comment>
<sequence length="352" mass="38772">MGSPPEATNLPVLDLRRFEAGGAERADFLSALTEQAHRFGFFYVVGHGIDPAFIDEFFAASRRFFSLPDADKLAIEMVNSPHFRGYTRAGREHTRGLPDWREQLDVGAERPALPRDADTPAWRRLQGPNQWPEAQPELRDVLLRWQGEATQLAIRVIRAFAAALGQPEDVFEPVYAEHPNQLVKIIRYPGRDAAGSDQGVGPHKDSGFVTILVQGSQRGLQVEVDGEWLDADPLPGALIVNVGELLELASNGYLRANVHQVITPPAGVDRLSAALFLGARLDAEIPVLDLPPALAARARGVTRDPSNPIFREVGRNYLKGRLRSHPDVARRHYADILDAGELTRPQALASAY</sequence>
<dbReference type="GO" id="GO:0102276">
    <property type="term" value="F:2-oxoglutarate oxygenase/decarboxylase (ethylene-forming) activity"/>
    <property type="evidence" value="ECO:0007669"/>
    <property type="project" value="UniProtKB-EC"/>
</dbReference>
<comment type="cofactor">
    <cofactor evidence="1">
        <name>Fe(2+)</name>
        <dbReference type="ChEBI" id="CHEBI:29033"/>
    </cofactor>
</comment>
<gene>
    <name evidence="13" type="ORF">EDC65_5221</name>
</gene>
<dbReference type="Pfam" id="PF14226">
    <property type="entry name" value="DIOX_N"/>
    <property type="match status" value="1"/>
</dbReference>
<dbReference type="PRINTS" id="PR00682">
    <property type="entry name" value="IPNSYNTHASE"/>
</dbReference>
<accession>A0A3N1KLZ3</accession>
<dbReference type="EMBL" id="RJKX01000018">
    <property type="protein sequence ID" value="ROP81364.1"/>
    <property type="molecule type" value="Genomic_DNA"/>
</dbReference>
<protein>
    <recommendedName>
        <fullName evidence="5">2-oxoglutarate-dependent ethylene/succinate-forming enzyme</fullName>
        <ecNumber evidence="4">1.13.12.19</ecNumber>
        <ecNumber evidence="3">1.14.20.7</ecNumber>
    </recommendedName>
    <alternativeName>
        <fullName evidence="7">2-oxoglutarate dioxygenase (ethylene-forming)</fullName>
    </alternativeName>
    <alternativeName>
        <fullName evidence="8">2-oxoglutarate/L-arginine monooxygenase/decarboxylase (succinate-forming)</fullName>
    </alternativeName>
</protein>
<reference evidence="13 14" key="1">
    <citation type="submission" date="2018-11" db="EMBL/GenBank/DDBJ databases">
        <title>Genomic Encyclopedia of Type Strains, Phase IV (KMG-IV): sequencing the most valuable type-strain genomes for metagenomic binning, comparative biology and taxonomic classification.</title>
        <authorList>
            <person name="Goeker M."/>
        </authorList>
    </citation>
    <scope>NUCLEOTIDE SEQUENCE [LARGE SCALE GENOMIC DNA]</scope>
    <source>
        <strain evidence="13 14">DSM 5900</strain>
    </source>
</reference>
<dbReference type="SUPFAM" id="SSF51197">
    <property type="entry name" value="Clavaminate synthase-like"/>
    <property type="match status" value="1"/>
</dbReference>
<dbReference type="AlphaFoldDB" id="A0A3N1KLZ3"/>
<feature type="domain" description="Fe2OG dioxygenase" evidence="12">
    <location>
        <begin position="178"/>
        <end position="279"/>
    </location>
</feature>
<keyword evidence="13" id="KW-0223">Dioxygenase</keyword>
<dbReference type="EC" id="1.13.12.19" evidence="4"/>
<evidence type="ECO:0000256" key="7">
    <source>
        <dbReference type="ARBA" id="ARBA00031011"/>
    </source>
</evidence>
<evidence type="ECO:0000256" key="2">
    <source>
        <dbReference type="ARBA" id="ARBA00004767"/>
    </source>
</evidence>
<evidence type="ECO:0000256" key="4">
    <source>
        <dbReference type="ARBA" id="ARBA00012531"/>
    </source>
</evidence>
<evidence type="ECO:0000256" key="1">
    <source>
        <dbReference type="ARBA" id="ARBA00001954"/>
    </source>
</evidence>
<dbReference type="GO" id="GO:0051213">
    <property type="term" value="F:dioxygenase activity"/>
    <property type="evidence" value="ECO:0007669"/>
    <property type="project" value="UniProtKB-KW"/>
</dbReference>
<dbReference type="InterPro" id="IPR044861">
    <property type="entry name" value="IPNS-like_FE2OG_OXY"/>
</dbReference>
<dbReference type="InterPro" id="IPR050231">
    <property type="entry name" value="Iron_ascorbate_oxido_reductase"/>
</dbReference>
<dbReference type="InterPro" id="IPR026992">
    <property type="entry name" value="DIOX_N"/>
</dbReference>
<evidence type="ECO:0000256" key="9">
    <source>
        <dbReference type="ARBA" id="ARBA00047725"/>
    </source>
</evidence>
<evidence type="ECO:0000256" key="10">
    <source>
        <dbReference type="ARBA" id="ARBA00049359"/>
    </source>
</evidence>
<comment type="catalytic activity">
    <reaction evidence="9">
        <text>2-oxoglutarate + O2 + 2 H(+) = ethene + 3 CO2 + H2O</text>
        <dbReference type="Rhea" id="RHEA:31523"/>
        <dbReference type="ChEBI" id="CHEBI:15377"/>
        <dbReference type="ChEBI" id="CHEBI:15378"/>
        <dbReference type="ChEBI" id="CHEBI:15379"/>
        <dbReference type="ChEBI" id="CHEBI:16526"/>
        <dbReference type="ChEBI" id="CHEBI:16810"/>
        <dbReference type="ChEBI" id="CHEBI:18153"/>
        <dbReference type="EC" id="1.13.12.19"/>
    </reaction>
</comment>
<evidence type="ECO:0000256" key="8">
    <source>
        <dbReference type="ARBA" id="ARBA00031282"/>
    </source>
</evidence>
<keyword evidence="11" id="KW-0560">Oxidoreductase</keyword>
<dbReference type="InterPro" id="IPR005123">
    <property type="entry name" value="Oxoglu/Fe-dep_dioxygenase_dom"/>
</dbReference>
<evidence type="ECO:0000256" key="5">
    <source>
        <dbReference type="ARBA" id="ARBA00019045"/>
    </source>
</evidence>
<evidence type="ECO:0000313" key="14">
    <source>
        <dbReference type="Proteomes" id="UP000278222"/>
    </source>
</evidence>
<name>A0A3N1KLZ3_9PROT</name>
<evidence type="ECO:0000256" key="6">
    <source>
        <dbReference type="ARBA" id="ARBA00022666"/>
    </source>
</evidence>
<dbReference type="PANTHER" id="PTHR47990">
    <property type="entry name" value="2-OXOGLUTARATE (2OG) AND FE(II)-DEPENDENT OXYGENASE SUPERFAMILY PROTEIN-RELATED"/>
    <property type="match status" value="1"/>
</dbReference>
<evidence type="ECO:0000256" key="3">
    <source>
        <dbReference type="ARBA" id="ARBA00012293"/>
    </source>
</evidence>
<keyword evidence="14" id="KW-1185">Reference proteome</keyword>
<proteinExistence type="inferred from homology"/>
<dbReference type="PROSITE" id="PS51471">
    <property type="entry name" value="FE2OG_OXY"/>
    <property type="match status" value="1"/>
</dbReference>
<dbReference type="Gene3D" id="2.60.120.330">
    <property type="entry name" value="B-lactam Antibiotic, Isopenicillin N Synthase, Chain"/>
    <property type="match status" value="1"/>
</dbReference>
<evidence type="ECO:0000313" key="13">
    <source>
        <dbReference type="EMBL" id="ROP81364.1"/>
    </source>
</evidence>
<dbReference type="EC" id="1.14.20.7" evidence="3"/>
<dbReference type="Pfam" id="PF03171">
    <property type="entry name" value="2OG-FeII_Oxy"/>
    <property type="match status" value="1"/>
</dbReference>
<dbReference type="Proteomes" id="UP000278222">
    <property type="component" value="Unassembled WGS sequence"/>
</dbReference>
<keyword evidence="6" id="KW-0266">Ethylene biosynthesis</keyword>
<organism evidence="13 14">
    <name type="scientific">Stella humosa</name>
    <dbReference type="NCBI Taxonomy" id="94"/>
    <lineage>
        <taxon>Bacteria</taxon>
        <taxon>Pseudomonadati</taxon>
        <taxon>Pseudomonadota</taxon>
        <taxon>Alphaproteobacteria</taxon>
        <taxon>Rhodospirillales</taxon>
        <taxon>Stellaceae</taxon>
        <taxon>Stella</taxon>
    </lineage>
</organism>
<comment type="caution">
    <text evidence="13">The sequence shown here is derived from an EMBL/GenBank/DDBJ whole genome shotgun (WGS) entry which is preliminary data.</text>
</comment>
<evidence type="ECO:0000256" key="11">
    <source>
        <dbReference type="RuleBase" id="RU003682"/>
    </source>
</evidence>
<evidence type="ECO:0000259" key="12">
    <source>
        <dbReference type="PROSITE" id="PS51471"/>
    </source>
</evidence>
<dbReference type="GO" id="GO:0046872">
    <property type="term" value="F:metal ion binding"/>
    <property type="evidence" value="ECO:0007669"/>
    <property type="project" value="UniProtKB-KW"/>
</dbReference>
<comment type="pathway">
    <text evidence="2">Alkene biosynthesis; ethylene biosynthesis via 2-oxoglutarate.</text>
</comment>
<dbReference type="GO" id="GO:0009693">
    <property type="term" value="P:ethylene biosynthetic process"/>
    <property type="evidence" value="ECO:0007669"/>
    <property type="project" value="UniProtKB-KW"/>
</dbReference>